<dbReference type="InterPro" id="IPR050113">
    <property type="entry name" value="Ub_conjugating_enzyme"/>
</dbReference>
<organism evidence="4 5">
    <name type="scientific">Olpidium bornovanus</name>
    <dbReference type="NCBI Taxonomy" id="278681"/>
    <lineage>
        <taxon>Eukaryota</taxon>
        <taxon>Fungi</taxon>
        <taxon>Fungi incertae sedis</taxon>
        <taxon>Olpidiomycota</taxon>
        <taxon>Olpidiomycotina</taxon>
        <taxon>Olpidiomycetes</taxon>
        <taxon>Olpidiales</taxon>
        <taxon>Olpidiaceae</taxon>
        <taxon>Olpidium</taxon>
    </lineage>
</organism>
<dbReference type="PROSITE" id="PS50127">
    <property type="entry name" value="UBC_2"/>
    <property type="match status" value="1"/>
</dbReference>
<name>A0A8H7ZKZ6_9FUNG</name>
<dbReference type="InterPro" id="IPR000608">
    <property type="entry name" value="UBC"/>
</dbReference>
<evidence type="ECO:0000256" key="1">
    <source>
        <dbReference type="ARBA" id="ARBA00022786"/>
    </source>
</evidence>
<comment type="caution">
    <text evidence="4">The sequence shown here is derived from an EMBL/GenBank/DDBJ whole genome shotgun (WGS) entry which is preliminary data.</text>
</comment>
<evidence type="ECO:0000256" key="2">
    <source>
        <dbReference type="SAM" id="MobiDB-lite"/>
    </source>
</evidence>
<dbReference type="CDD" id="cd00195">
    <property type="entry name" value="UBCc_UEV"/>
    <property type="match status" value="1"/>
</dbReference>
<keyword evidence="5" id="KW-1185">Reference proteome</keyword>
<proteinExistence type="predicted"/>
<reference evidence="4 5" key="1">
    <citation type="journal article" name="Sci. Rep.">
        <title>Genome-scale phylogenetic analyses confirm Olpidium as the closest living zoosporic fungus to the non-flagellated, terrestrial fungi.</title>
        <authorList>
            <person name="Chang Y."/>
            <person name="Rochon D."/>
            <person name="Sekimoto S."/>
            <person name="Wang Y."/>
            <person name="Chovatia M."/>
            <person name="Sandor L."/>
            <person name="Salamov A."/>
            <person name="Grigoriev I.V."/>
            <person name="Stajich J.E."/>
            <person name="Spatafora J.W."/>
        </authorList>
    </citation>
    <scope>NUCLEOTIDE SEQUENCE [LARGE SCALE GENOMIC DNA]</scope>
    <source>
        <strain evidence="4">S191</strain>
    </source>
</reference>
<dbReference type="EMBL" id="JAEFCI010013007">
    <property type="protein sequence ID" value="KAG5455651.1"/>
    <property type="molecule type" value="Genomic_DNA"/>
</dbReference>
<protein>
    <recommendedName>
        <fullName evidence="3">UBC core domain-containing protein</fullName>
    </recommendedName>
</protein>
<feature type="compositionally biased region" description="Acidic residues" evidence="2">
    <location>
        <begin position="163"/>
        <end position="172"/>
    </location>
</feature>
<dbReference type="SUPFAM" id="SSF54495">
    <property type="entry name" value="UBC-like"/>
    <property type="match status" value="1"/>
</dbReference>
<dbReference type="Pfam" id="PF00179">
    <property type="entry name" value="UQ_con"/>
    <property type="match status" value="1"/>
</dbReference>
<feature type="compositionally biased region" description="Low complexity" evidence="2">
    <location>
        <begin position="19"/>
        <end position="67"/>
    </location>
</feature>
<feature type="domain" description="UBC core" evidence="3">
    <location>
        <begin position="248"/>
        <end position="331"/>
    </location>
</feature>
<dbReference type="AlphaFoldDB" id="A0A8H7ZKZ6"/>
<gene>
    <name evidence="4" type="ORF">BJ554DRAFT_4852</name>
</gene>
<evidence type="ECO:0000313" key="4">
    <source>
        <dbReference type="EMBL" id="KAG5455651.1"/>
    </source>
</evidence>
<dbReference type="PANTHER" id="PTHR24067">
    <property type="entry name" value="UBIQUITIN-CONJUGATING ENZYME E2"/>
    <property type="match status" value="1"/>
</dbReference>
<feature type="compositionally biased region" description="Acidic residues" evidence="2">
    <location>
        <begin position="116"/>
        <end position="125"/>
    </location>
</feature>
<sequence>MIIADSSARPRAPPDGEAEAGAETPAPERVGRTSAGDAPGAPAAGLPRSPALASGEVPAPAEAAEPACGSCPGAPADAEPGTGGISGHADEPDAGRGAAAEAEEEEEAKVEKEQETEVQEEEEEKEKEGEEAAGRKPSVCGTSAPQSRGNAAAGPPAAPGDTETPESGEEFESQFAFRGSEAPSYIKRRADDLLATPTEKAKRFRGYSSDTEYKRIVPSHMQDGIFSTPFPVEGALSPTLRVTLLTLYLPARLNRELLEFVNDPPANITAAPTEDNLYEWQGIIRGPPRTPYEGGTWFIRFQIPETYPYAPPKVRAFYFASETIGTVPRRL</sequence>
<feature type="region of interest" description="Disordered" evidence="2">
    <location>
        <begin position="1"/>
        <end position="182"/>
    </location>
</feature>
<accession>A0A8H7ZKZ6</accession>
<evidence type="ECO:0000259" key="3">
    <source>
        <dbReference type="PROSITE" id="PS50127"/>
    </source>
</evidence>
<dbReference type="Gene3D" id="3.10.110.10">
    <property type="entry name" value="Ubiquitin Conjugating Enzyme"/>
    <property type="match status" value="1"/>
</dbReference>
<dbReference type="OrthoDB" id="1158011at2759"/>
<evidence type="ECO:0000313" key="5">
    <source>
        <dbReference type="Proteomes" id="UP000673691"/>
    </source>
</evidence>
<dbReference type="Proteomes" id="UP000673691">
    <property type="component" value="Unassembled WGS sequence"/>
</dbReference>
<keyword evidence="1" id="KW-0833">Ubl conjugation pathway</keyword>
<dbReference type="InterPro" id="IPR016135">
    <property type="entry name" value="UBQ-conjugating_enzyme/RWD"/>
</dbReference>